<dbReference type="SUPFAM" id="SSF57701">
    <property type="entry name" value="Zn2/Cys6 DNA-binding domain"/>
    <property type="match status" value="1"/>
</dbReference>
<dbReference type="AlphaFoldDB" id="A0AA39L3F7"/>
<dbReference type="InterPro" id="IPR036864">
    <property type="entry name" value="Zn2-C6_fun-type_DNA-bd_sf"/>
</dbReference>
<evidence type="ECO:0000313" key="9">
    <source>
        <dbReference type="EMBL" id="KAK0383011.1"/>
    </source>
</evidence>
<keyword evidence="6" id="KW-0539">Nucleus</keyword>
<comment type="caution">
    <text evidence="9">The sequence shown here is derived from an EMBL/GenBank/DDBJ whole genome shotgun (WGS) entry which is preliminary data.</text>
</comment>
<keyword evidence="2" id="KW-0862">Zinc</keyword>
<keyword evidence="4" id="KW-0238">DNA-binding</keyword>
<organism evidence="9 10">
    <name type="scientific">Sarocladium strictum</name>
    <name type="common">Black bundle disease fungus</name>
    <name type="synonym">Acremonium strictum</name>
    <dbReference type="NCBI Taxonomy" id="5046"/>
    <lineage>
        <taxon>Eukaryota</taxon>
        <taxon>Fungi</taxon>
        <taxon>Dikarya</taxon>
        <taxon>Ascomycota</taxon>
        <taxon>Pezizomycotina</taxon>
        <taxon>Sordariomycetes</taxon>
        <taxon>Hypocreomycetidae</taxon>
        <taxon>Hypocreales</taxon>
        <taxon>Sarocladiaceae</taxon>
        <taxon>Sarocladium</taxon>
    </lineage>
</organism>
<protein>
    <recommendedName>
        <fullName evidence="8">Zn(2)-C6 fungal-type domain-containing protein</fullName>
    </recommendedName>
</protein>
<feature type="region of interest" description="Disordered" evidence="7">
    <location>
        <begin position="95"/>
        <end position="117"/>
    </location>
</feature>
<evidence type="ECO:0000256" key="2">
    <source>
        <dbReference type="ARBA" id="ARBA00022833"/>
    </source>
</evidence>
<reference evidence="9" key="1">
    <citation type="submission" date="2022-10" db="EMBL/GenBank/DDBJ databases">
        <title>Determination and structural analysis of whole genome sequence of Sarocladium strictum F4-1.</title>
        <authorList>
            <person name="Hu L."/>
            <person name="Jiang Y."/>
        </authorList>
    </citation>
    <scope>NUCLEOTIDE SEQUENCE</scope>
    <source>
        <strain evidence="9">F4-1</strain>
    </source>
</reference>
<evidence type="ECO:0000256" key="1">
    <source>
        <dbReference type="ARBA" id="ARBA00022723"/>
    </source>
</evidence>
<feature type="compositionally biased region" description="Low complexity" evidence="7">
    <location>
        <begin position="95"/>
        <end position="108"/>
    </location>
</feature>
<dbReference type="Pfam" id="PF11951">
    <property type="entry name" value="Fungal_trans_2"/>
    <property type="match status" value="1"/>
</dbReference>
<name>A0AA39L3F7_SARSR</name>
<accession>A0AA39L3F7</accession>
<sequence length="579" mass="62819">MMPRQARMELSTSPRQASAASSPGSSSGSRPSSLSTSTTTCTKSKRMRVVVSQSKGGCLTCKARRVKCDEQRPLCQRCLKAGRLCDGYGQTQRRAASSSSASASPSTSLVRPALKSGVQADTSTERLSYLAAQVLSLDSEGLPLTSDGVWGRVFLQLSHQVECVKAAAAAFGAAYEARHGGDNNVQLSSAAWRHYGSALARLRAALSTGSDKLEAVALASMILACAEIMSQHEENALNHFLGAIQIVYKSTSLLPGGRAPSTEISCIKDELVKVDILIGGYGLAQTPQIARFEGYGINNEPEEYIFQEPHSATNAAMRCLYRSRHIIDAAARLRHKYPSWRDHDAAMCKAQSDLAVECQSILDGLASLAAKLQTEASWESSSARKDDREVLADIYGLRTQLTATLIFVLCIHDPFETLYDEYIELFQTIVSDAAASSRLRRLTKANALKRFSTRPGVIAPLFIVCMKCRDPSLRSLAGSMLREQGREGPSDGHIAAAIGARVTELESPDEFPTPKSAGDVPSENRIFGHGVFPERLTDDGRRVVDVEFSRARVPLAQGWGAVDYADLSNWVVWKEPIEI</sequence>
<dbReference type="SMART" id="SM00066">
    <property type="entry name" value="GAL4"/>
    <property type="match status" value="1"/>
</dbReference>
<keyword evidence="1" id="KW-0479">Metal-binding</keyword>
<gene>
    <name evidence="9" type="ORF">NLU13_8927</name>
</gene>
<dbReference type="Gene3D" id="4.10.240.10">
    <property type="entry name" value="Zn(2)-C6 fungal-type DNA-binding domain"/>
    <property type="match status" value="1"/>
</dbReference>
<keyword evidence="10" id="KW-1185">Reference proteome</keyword>
<dbReference type="PROSITE" id="PS00463">
    <property type="entry name" value="ZN2_CY6_FUNGAL_1"/>
    <property type="match status" value="1"/>
</dbReference>
<dbReference type="CDD" id="cd00067">
    <property type="entry name" value="GAL4"/>
    <property type="match status" value="1"/>
</dbReference>
<dbReference type="GO" id="GO:0008270">
    <property type="term" value="F:zinc ion binding"/>
    <property type="evidence" value="ECO:0007669"/>
    <property type="project" value="InterPro"/>
</dbReference>
<evidence type="ECO:0000256" key="5">
    <source>
        <dbReference type="ARBA" id="ARBA00023163"/>
    </source>
</evidence>
<dbReference type="InterPro" id="IPR001138">
    <property type="entry name" value="Zn2Cys6_DnaBD"/>
</dbReference>
<evidence type="ECO:0000256" key="7">
    <source>
        <dbReference type="SAM" id="MobiDB-lite"/>
    </source>
</evidence>
<dbReference type="PANTHER" id="PTHR36206:SF13">
    <property type="entry name" value="TRANSCRIPTIONAL REGULATORY PROTEIN MOC3"/>
    <property type="match status" value="1"/>
</dbReference>
<dbReference type="PANTHER" id="PTHR36206">
    <property type="entry name" value="ASPERCRYPTIN BIOSYNTHESIS CLUSTER-SPECIFIC TRANSCRIPTION REGULATOR ATNN-RELATED"/>
    <property type="match status" value="1"/>
</dbReference>
<evidence type="ECO:0000256" key="6">
    <source>
        <dbReference type="ARBA" id="ARBA00023242"/>
    </source>
</evidence>
<feature type="domain" description="Zn(2)-C6 fungal-type" evidence="8">
    <location>
        <begin position="57"/>
        <end position="85"/>
    </location>
</feature>
<evidence type="ECO:0000313" key="10">
    <source>
        <dbReference type="Proteomes" id="UP001175261"/>
    </source>
</evidence>
<evidence type="ECO:0000256" key="3">
    <source>
        <dbReference type="ARBA" id="ARBA00023015"/>
    </source>
</evidence>
<dbReference type="InterPro" id="IPR052360">
    <property type="entry name" value="Transcr_Regulatory_Proteins"/>
</dbReference>
<dbReference type="GO" id="GO:0003677">
    <property type="term" value="F:DNA binding"/>
    <property type="evidence" value="ECO:0007669"/>
    <property type="project" value="UniProtKB-KW"/>
</dbReference>
<dbReference type="EMBL" id="JAPDFR010000009">
    <property type="protein sequence ID" value="KAK0383011.1"/>
    <property type="molecule type" value="Genomic_DNA"/>
</dbReference>
<keyword evidence="5" id="KW-0804">Transcription</keyword>
<dbReference type="GO" id="GO:0000981">
    <property type="term" value="F:DNA-binding transcription factor activity, RNA polymerase II-specific"/>
    <property type="evidence" value="ECO:0007669"/>
    <property type="project" value="InterPro"/>
</dbReference>
<feature type="compositionally biased region" description="Low complexity" evidence="7">
    <location>
        <begin position="11"/>
        <end position="42"/>
    </location>
</feature>
<dbReference type="Pfam" id="PF00172">
    <property type="entry name" value="Zn_clus"/>
    <property type="match status" value="1"/>
</dbReference>
<dbReference type="InterPro" id="IPR021858">
    <property type="entry name" value="Fun_TF"/>
</dbReference>
<feature type="region of interest" description="Disordered" evidence="7">
    <location>
        <begin position="1"/>
        <end position="43"/>
    </location>
</feature>
<keyword evidence="3" id="KW-0805">Transcription regulation</keyword>
<evidence type="ECO:0000259" key="8">
    <source>
        <dbReference type="PROSITE" id="PS50048"/>
    </source>
</evidence>
<evidence type="ECO:0000256" key="4">
    <source>
        <dbReference type="ARBA" id="ARBA00023125"/>
    </source>
</evidence>
<proteinExistence type="predicted"/>
<dbReference type="Proteomes" id="UP001175261">
    <property type="component" value="Unassembled WGS sequence"/>
</dbReference>
<dbReference type="PROSITE" id="PS50048">
    <property type="entry name" value="ZN2_CY6_FUNGAL_2"/>
    <property type="match status" value="1"/>
</dbReference>